<dbReference type="PRINTS" id="PR00759">
    <property type="entry name" value="BASICPTASE"/>
</dbReference>
<dbReference type="EMBL" id="NIRI02000042">
    <property type="protein sequence ID" value="KAG5449835.1"/>
    <property type="molecule type" value="Genomic_DNA"/>
</dbReference>
<dbReference type="GO" id="GO:0004867">
    <property type="term" value="F:serine-type endopeptidase inhibitor activity"/>
    <property type="evidence" value="ECO:0007669"/>
    <property type="project" value="InterPro"/>
</dbReference>
<keyword evidence="2" id="KW-1185">Reference proteome</keyword>
<dbReference type="SUPFAM" id="SSF57362">
    <property type="entry name" value="BPTI-like"/>
    <property type="match status" value="1"/>
</dbReference>
<accession>A0A8T1MLY3</accession>
<dbReference type="Pfam" id="PF00014">
    <property type="entry name" value="Kunitz_BPTI"/>
    <property type="match status" value="1"/>
</dbReference>
<dbReference type="PROSITE" id="PS50279">
    <property type="entry name" value="BPTI_KUNITZ_2"/>
    <property type="match status" value="1"/>
</dbReference>
<dbReference type="Gene3D" id="4.10.410.10">
    <property type="entry name" value="Pancreatic trypsin inhibitor Kunitz domain"/>
    <property type="match status" value="1"/>
</dbReference>
<protein>
    <submittedName>
        <fullName evidence="1">Kunitz/BPTI-like toxin</fullName>
    </submittedName>
</protein>
<dbReference type="InterPro" id="IPR002223">
    <property type="entry name" value="Kunitz_BPTI"/>
</dbReference>
<dbReference type="InterPro" id="IPR036880">
    <property type="entry name" value="Kunitz_BPTI_sf"/>
</dbReference>
<dbReference type="OrthoDB" id="5950222at2759"/>
<proteinExistence type="predicted"/>
<reference evidence="1 2" key="1">
    <citation type="journal article" date="2018" name="Biotechnol. Adv.">
        <title>Improved genomic resources and new bioinformatic workflow for the carcinogenic parasite Clonorchis sinensis: Biotechnological implications.</title>
        <authorList>
            <person name="Wang D."/>
            <person name="Korhonen P.K."/>
            <person name="Gasser R.B."/>
            <person name="Young N.D."/>
        </authorList>
    </citation>
    <scope>NUCLEOTIDE SEQUENCE [LARGE SCALE GENOMIC DNA]</scope>
    <source>
        <strain evidence="1">Cs-k2</strain>
    </source>
</reference>
<comment type="caution">
    <text evidence="1">The sequence shown here is derived from an EMBL/GenBank/DDBJ whole genome shotgun (WGS) entry which is preliminary data.</text>
</comment>
<dbReference type="PANTHER" id="PTHR10083:SF374">
    <property type="entry name" value="BPTI_KUNITZ INHIBITOR DOMAIN-CONTAINING PROTEIN"/>
    <property type="match status" value="1"/>
</dbReference>
<evidence type="ECO:0000313" key="1">
    <source>
        <dbReference type="EMBL" id="KAG5449835.1"/>
    </source>
</evidence>
<dbReference type="PANTHER" id="PTHR10083">
    <property type="entry name" value="KUNITZ-TYPE PROTEASE INHIBITOR-RELATED"/>
    <property type="match status" value="1"/>
</dbReference>
<dbReference type="GO" id="GO:0005615">
    <property type="term" value="C:extracellular space"/>
    <property type="evidence" value="ECO:0007669"/>
    <property type="project" value="TreeGrafter"/>
</dbReference>
<reference evidence="1 2" key="2">
    <citation type="journal article" date="2021" name="Genomics">
        <title>High-quality reference genome for Clonorchis sinensis.</title>
        <authorList>
            <person name="Young N.D."/>
            <person name="Stroehlein A.J."/>
            <person name="Kinkar L."/>
            <person name="Wang T."/>
            <person name="Sohn W.M."/>
            <person name="Chang B.C.H."/>
            <person name="Kaur P."/>
            <person name="Weisz D."/>
            <person name="Dudchenko O."/>
            <person name="Aiden E.L."/>
            <person name="Korhonen P.K."/>
            <person name="Gasser R.B."/>
        </authorList>
    </citation>
    <scope>NUCLEOTIDE SEQUENCE [LARGE SCALE GENOMIC DNA]</scope>
    <source>
        <strain evidence="1">Cs-k2</strain>
    </source>
</reference>
<dbReference type="InterPro" id="IPR050098">
    <property type="entry name" value="TFPI/VKTCI-like"/>
</dbReference>
<dbReference type="CDD" id="cd00109">
    <property type="entry name" value="Kunitz-type"/>
    <property type="match status" value="1"/>
</dbReference>
<name>A0A8T1MLY3_CLOSI</name>
<evidence type="ECO:0000313" key="2">
    <source>
        <dbReference type="Proteomes" id="UP000286415"/>
    </source>
</evidence>
<dbReference type="GO" id="GO:0005581">
    <property type="term" value="C:collagen trimer"/>
    <property type="evidence" value="ECO:0007669"/>
    <property type="project" value="UniProtKB-KW"/>
</dbReference>
<dbReference type="SMART" id="SM00131">
    <property type="entry name" value="KU"/>
    <property type="match status" value="1"/>
</dbReference>
<gene>
    <name evidence="1" type="ORF">CSKR_109115</name>
</gene>
<dbReference type="Proteomes" id="UP000286415">
    <property type="component" value="Unassembled WGS sequence"/>
</dbReference>
<organism evidence="1 2">
    <name type="scientific">Clonorchis sinensis</name>
    <name type="common">Chinese liver fluke</name>
    <dbReference type="NCBI Taxonomy" id="79923"/>
    <lineage>
        <taxon>Eukaryota</taxon>
        <taxon>Metazoa</taxon>
        <taxon>Spiralia</taxon>
        <taxon>Lophotrochozoa</taxon>
        <taxon>Platyhelminthes</taxon>
        <taxon>Trematoda</taxon>
        <taxon>Digenea</taxon>
        <taxon>Opisthorchiida</taxon>
        <taxon>Opisthorchiata</taxon>
        <taxon>Opisthorchiidae</taxon>
        <taxon>Clonorchis</taxon>
    </lineage>
</organism>
<dbReference type="STRING" id="79923.G7YVJ8"/>
<sequence>MERHILNYFEIILPYSVEKKMRFELLLVLIAGLVVCRAFISKPKDICRLPKEPGFCRLTAIKRYYSDARRKRCFAFSYYCNGNQNNFETKEACEKACLHVVQVTTY</sequence>